<dbReference type="GO" id="GO:0005525">
    <property type="term" value="F:GTP binding"/>
    <property type="evidence" value="ECO:0007669"/>
    <property type="project" value="UniProtKB-KW"/>
</dbReference>
<accession>A0A3Q3AAK4</accession>
<evidence type="ECO:0000313" key="5">
    <source>
        <dbReference type="Ensembl" id="ENSKMAP00000013513.1"/>
    </source>
</evidence>
<protein>
    <submittedName>
        <fullName evidence="5">GTPase IMAP family member 7-like</fullName>
    </submittedName>
</protein>
<keyword evidence="6" id="KW-1185">Reference proteome</keyword>
<dbReference type="InterPro" id="IPR006703">
    <property type="entry name" value="G_AIG1"/>
</dbReference>
<dbReference type="OMA" id="GSHIFEC"/>
<keyword evidence="3" id="KW-0342">GTP-binding</keyword>
<dbReference type="OrthoDB" id="5985928at2759"/>
<dbReference type="KEGG" id="kmr:108228991"/>
<dbReference type="Gene3D" id="3.40.50.300">
    <property type="entry name" value="P-loop containing nucleotide triphosphate hydrolases"/>
    <property type="match status" value="1"/>
</dbReference>
<evidence type="ECO:0000259" key="4">
    <source>
        <dbReference type="PROSITE" id="PS51720"/>
    </source>
</evidence>
<dbReference type="FunFam" id="3.40.50.300:FF:000366">
    <property type="entry name" value="GTPase, IMAP family member 2"/>
    <property type="match status" value="1"/>
</dbReference>
<evidence type="ECO:0000256" key="1">
    <source>
        <dbReference type="ARBA" id="ARBA00008535"/>
    </source>
</evidence>
<dbReference type="SUPFAM" id="SSF52540">
    <property type="entry name" value="P-loop containing nucleoside triphosphate hydrolases"/>
    <property type="match status" value="1"/>
</dbReference>
<evidence type="ECO:0000256" key="3">
    <source>
        <dbReference type="ARBA" id="ARBA00023134"/>
    </source>
</evidence>
<dbReference type="Pfam" id="PF04548">
    <property type="entry name" value="AIG1"/>
    <property type="match status" value="1"/>
</dbReference>
<organism evidence="5 6">
    <name type="scientific">Kryptolebias marmoratus</name>
    <name type="common">Mangrove killifish</name>
    <name type="synonym">Rivulus marmoratus</name>
    <dbReference type="NCBI Taxonomy" id="37003"/>
    <lineage>
        <taxon>Eukaryota</taxon>
        <taxon>Metazoa</taxon>
        <taxon>Chordata</taxon>
        <taxon>Craniata</taxon>
        <taxon>Vertebrata</taxon>
        <taxon>Euteleostomi</taxon>
        <taxon>Actinopterygii</taxon>
        <taxon>Neopterygii</taxon>
        <taxon>Teleostei</taxon>
        <taxon>Neoteleostei</taxon>
        <taxon>Acanthomorphata</taxon>
        <taxon>Ovalentaria</taxon>
        <taxon>Atherinomorphae</taxon>
        <taxon>Cyprinodontiformes</taxon>
        <taxon>Rivulidae</taxon>
        <taxon>Kryptolebias</taxon>
    </lineage>
</organism>
<name>A0A3Q3AAK4_KRYMA</name>
<evidence type="ECO:0000256" key="2">
    <source>
        <dbReference type="ARBA" id="ARBA00022741"/>
    </source>
</evidence>
<reference evidence="5" key="2">
    <citation type="submission" date="2025-09" db="UniProtKB">
        <authorList>
            <consortium name="Ensembl"/>
        </authorList>
    </citation>
    <scope>IDENTIFICATION</scope>
</reference>
<dbReference type="InterPro" id="IPR045058">
    <property type="entry name" value="GIMA/IAN/Toc"/>
</dbReference>
<dbReference type="PANTHER" id="PTHR10903:SF186">
    <property type="entry name" value="GTPASE IMAP FAMILY MEMBER 4-LIKE-RELATED"/>
    <property type="match status" value="1"/>
</dbReference>
<reference evidence="5" key="1">
    <citation type="submission" date="2025-08" db="UniProtKB">
        <authorList>
            <consortium name="Ensembl"/>
        </authorList>
    </citation>
    <scope>IDENTIFICATION</scope>
</reference>
<dbReference type="Ensembl" id="ENSKMAT00000013720.1">
    <property type="protein sequence ID" value="ENSKMAP00000013513.1"/>
    <property type="gene ID" value="ENSKMAG00000010146.1"/>
</dbReference>
<proteinExistence type="inferred from homology"/>
<dbReference type="GeneTree" id="ENSGT01120000271858"/>
<dbReference type="AlphaFoldDB" id="A0A3Q3AAK4"/>
<dbReference type="STRING" id="37003.ENSKMAP00000013513"/>
<keyword evidence="2" id="KW-0547">Nucleotide-binding</keyword>
<dbReference type="PROSITE" id="PS51720">
    <property type="entry name" value="G_AIG1"/>
    <property type="match status" value="1"/>
</dbReference>
<sequence length="320" mass="34635">MDEQQPLLEPDNEDIRIVLVGKTGGGKSATANTILGERAFTSKMSPSTVTTECQKETRQFGGKTLSVVDTPGLLNTKDHKKMKIEIVRSIFFAAPGPHVFLVVMQPNRFTEEEQEAVKSIQKIFGEDAADYIMVLFTHGDGLEADGVSMETFISDNPSLCAFISQCGGRYHVFNNRNNDPAQVRELLEKIDAMLQKNEGKCYTNKYLLEIETAIEEKKRELLRKHPEMTSNEARRRAERSRQLIDAGIVVFEALREAGIDAGVRARVKAGVKAGVGVGAAAAVFIAVRSVAGPAGAAVGAAVGLIVGVATTVAITQTENN</sequence>
<dbReference type="Proteomes" id="UP000264800">
    <property type="component" value="Unplaced"/>
</dbReference>
<comment type="similarity">
    <text evidence="1">Belongs to the TRAFAC class TrmE-Era-EngA-EngB-Septin-like GTPase superfamily. AIG1/Toc34/Toc159-like paraseptin GTPase family. IAN subfamily.</text>
</comment>
<dbReference type="CDD" id="cd01852">
    <property type="entry name" value="AIG1"/>
    <property type="match status" value="1"/>
</dbReference>
<dbReference type="RefSeq" id="XP_017260125.1">
    <property type="nucleotide sequence ID" value="XM_017404636.3"/>
</dbReference>
<dbReference type="InterPro" id="IPR027417">
    <property type="entry name" value="P-loop_NTPase"/>
</dbReference>
<dbReference type="PANTHER" id="PTHR10903">
    <property type="entry name" value="GTPASE, IMAP FAMILY MEMBER-RELATED"/>
    <property type="match status" value="1"/>
</dbReference>
<feature type="domain" description="AIG1-type G" evidence="4">
    <location>
        <begin position="12"/>
        <end position="211"/>
    </location>
</feature>
<evidence type="ECO:0000313" key="6">
    <source>
        <dbReference type="Proteomes" id="UP000264800"/>
    </source>
</evidence>
<dbReference type="GeneID" id="108228991"/>